<keyword evidence="7" id="KW-0418">Kinase</keyword>
<evidence type="ECO:0000313" key="9">
    <source>
        <dbReference type="EMBL" id="SMC19236.1"/>
    </source>
</evidence>
<keyword evidence="10" id="KW-1185">Reference proteome</keyword>
<dbReference type="STRING" id="1121291.SAMN02745134_00778"/>
<dbReference type="GO" id="GO:0009401">
    <property type="term" value="P:phosphoenolpyruvate-dependent sugar phosphotransferase system"/>
    <property type="evidence" value="ECO:0007669"/>
    <property type="project" value="UniProtKB-KW"/>
</dbReference>
<dbReference type="RefSeq" id="WP_084113940.1">
    <property type="nucleotide sequence ID" value="NZ_FWXH01000002.1"/>
</dbReference>
<organism evidence="9 10">
    <name type="scientific">Clostridium acidisoli DSM 12555</name>
    <dbReference type="NCBI Taxonomy" id="1121291"/>
    <lineage>
        <taxon>Bacteria</taxon>
        <taxon>Bacillati</taxon>
        <taxon>Bacillota</taxon>
        <taxon>Clostridia</taxon>
        <taxon>Eubacteriales</taxon>
        <taxon>Clostridiaceae</taxon>
        <taxon>Clostridium</taxon>
    </lineage>
</organism>
<keyword evidence="6" id="KW-0598">Phosphotransferase system</keyword>
<dbReference type="SUPFAM" id="SSF52728">
    <property type="entry name" value="PTS IIb component"/>
    <property type="match status" value="1"/>
</dbReference>
<proteinExistence type="predicted"/>
<reference evidence="9 10" key="1">
    <citation type="submission" date="2017-04" db="EMBL/GenBank/DDBJ databases">
        <authorList>
            <person name="Afonso C.L."/>
            <person name="Miller P.J."/>
            <person name="Scott M.A."/>
            <person name="Spackman E."/>
            <person name="Goraichik I."/>
            <person name="Dimitrov K.M."/>
            <person name="Suarez D.L."/>
            <person name="Swayne D.E."/>
        </authorList>
    </citation>
    <scope>NUCLEOTIDE SEQUENCE [LARGE SCALE GENOMIC DNA]</scope>
    <source>
        <strain evidence="9 10">DSM 12555</strain>
    </source>
</reference>
<dbReference type="GO" id="GO:0005737">
    <property type="term" value="C:cytoplasm"/>
    <property type="evidence" value="ECO:0007669"/>
    <property type="project" value="UniProtKB-SubCell"/>
</dbReference>
<comment type="subcellular location">
    <subcellularLocation>
        <location evidence="1">Cytoplasm</location>
    </subcellularLocation>
</comment>
<gene>
    <name evidence="9" type="ORF">SAMN02745134_00778</name>
</gene>
<evidence type="ECO:0000256" key="5">
    <source>
        <dbReference type="ARBA" id="ARBA00022679"/>
    </source>
</evidence>
<keyword evidence="5" id="KW-0808">Transferase</keyword>
<evidence type="ECO:0000256" key="4">
    <source>
        <dbReference type="ARBA" id="ARBA00022597"/>
    </source>
</evidence>
<dbReference type="InterPro" id="IPR004720">
    <property type="entry name" value="PTS_IIB_sorbose-sp"/>
</dbReference>
<evidence type="ECO:0000313" key="10">
    <source>
        <dbReference type="Proteomes" id="UP000192468"/>
    </source>
</evidence>
<evidence type="ECO:0000256" key="3">
    <source>
        <dbReference type="ARBA" id="ARBA00022490"/>
    </source>
</evidence>
<keyword evidence="4" id="KW-0762">Sugar transport</keyword>
<keyword evidence="2" id="KW-0813">Transport</keyword>
<evidence type="ECO:0000256" key="2">
    <source>
        <dbReference type="ARBA" id="ARBA00022448"/>
    </source>
</evidence>
<evidence type="ECO:0000259" key="8">
    <source>
        <dbReference type="PROSITE" id="PS51101"/>
    </source>
</evidence>
<dbReference type="Gene3D" id="3.40.35.10">
    <property type="entry name" value="Phosphotransferase system, sorbose subfamily IIB component"/>
    <property type="match status" value="1"/>
</dbReference>
<evidence type="ECO:0000256" key="7">
    <source>
        <dbReference type="ARBA" id="ARBA00022777"/>
    </source>
</evidence>
<dbReference type="PROSITE" id="PS51101">
    <property type="entry name" value="PTS_EIIB_TYPE_4"/>
    <property type="match status" value="1"/>
</dbReference>
<dbReference type="InterPro" id="IPR036667">
    <property type="entry name" value="PTS_IIB_sorbose-sp_sf"/>
</dbReference>
<accession>A0A1W1X5P0</accession>
<dbReference type="GO" id="GO:0008982">
    <property type="term" value="F:protein-N(PI)-phosphohistidine-sugar phosphotransferase activity"/>
    <property type="evidence" value="ECO:0007669"/>
    <property type="project" value="InterPro"/>
</dbReference>
<evidence type="ECO:0000256" key="1">
    <source>
        <dbReference type="ARBA" id="ARBA00004496"/>
    </source>
</evidence>
<dbReference type="Pfam" id="PF03830">
    <property type="entry name" value="PTSIIB_sorb"/>
    <property type="match status" value="1"/>
</dbReference>
<feature type="domain" description="PTS EIIB type-4" evidence="8">
    <location>
        <begin position="1"/>
        <end position="166"/>
    </location>
</feature>
<dbReference type="GO" id="GO:0016301">
    <property type="term" value="F:kinase activity"/>
    <property type="evidence" value="ECO:0007669"/>
    <property type="project" value="UniProtKB-KW"/>
</dbReference>
<keyword evidence="3" id="KW-0963">Cytoplasm</keyword>
<dbReference type="EMBL" id="FWXH01000002">
    <property type="protein sequence ID" value="SMC19236.1"/>
    <property type="molecule type" value="Genomic_DNA"/>
</dbReference>
<dbReference type="OrthoDB" id="9788818at2"/>
<dbReference type="Proteomes" id="UP000192468">
    <property type="component" value="Unassembled WGS sequence"/>
</dbReference>
<protein>
    <submittedName>
        <fullName evidence="9">PTS system, mannose-specific IIB component</fullName>
    </submittedName>
</protein>
<sequence length="166" mass="18644">MIVALRVDDRLIHGQIAMAWSKDLRIKGIVVANDAAAKDEMQKMTLKMAVPTNIKLLVKSVDEAIGVLNNPKASKMRILVLTRTIKDALKIRENTEGIEYMNIGNVGRFDGIDVSEKTTISPTVMLTKNEMNFLKKLIEIEPNTSLQVVPSDERKPMKEIIQKMNL</sequence>
<evidence type="ECO:0000256" key="6">
    <source>
        <dbReference type="ARBA" id="ARBA00022683"/>
    </source>
</evidence>
<dbReference type="AlphaFoldDB" id="A0A1W1X5P0"/>
<name>A0A1W1X5P0_9CLOT</name>